<feature type="transmembrane region" description="Helical" evidence="1">
    <location>
        <begin position="21"/>
        <end position="41"/>
    </location>
</feature>
<gene>
    <name evidence="2" type="ORF">HLH48_03775</name>
</gene>
<dbReference type="AlphaFoldDB" id="A0A7W4IAJ8"/>
<dbReference type="RefSeq" id="WP_182996168.1">
    <property type="nucleotide sequence ID" value="NZ_JABEQJ010000003.1"/>
</dbReference>
<evidence type="ECO:0000313" key="2">
    <source>
        <dbReference type="EMBL" id="MBB2159303.1"/>
    </source>
</evidence>
<accession>A0A7W4IAJ8</accession>
<sequence length="55" mass="6018">MAALVLVARHADSPFLDLGLFGNRLFAAATGHYGIVAALLIRDDDARDIMRPRRP</sequence>
<evidence type="ECO:0000256" key="1">
    <source>
        <dbReference type="SAM" id="Phobius"/>
    </source>
</evidence>
<organism evidence="2 3">
    <name type="scientific">Gluconacetobacter sacchari</name>
    <dbReference type="NCBI Taxonomy" id="92759"/>
    <lineage>
        <taxon>Bacteria</taxon>
        <taxon>Pseudomonadati</taxon>
        <taxon>Pseudomonadota</taxon>
        <taxon>Alphaproteobacteria</taxon>
        <taxon>Acetobacterales</taxon>
        <taxon>Acetobacteraceae</taxon>
        <taxon>Gluconacetobacter</taxon>
    </lineage>
</organism>
<dbReference type="Proteomes" id="UP000589085">
    <property type="component" value="Unassembled WGS sequence"/>
</dbReference>
<keyword evidence="1" id="KW-1133">Transmembrane helix</keyword>
<proteinExistence type="predicted"/>
<name>A0A7W4IAJ8_9PROT</name>
<dbReference type="EMBL" id="JABEQJ010000003">
    <property type="protein sequence ID" value="MBB2159303.1"/>
    <property type="molecule type" value="Genomic_DNA"/>
</dbReference>
<comment type="caution">
    <text evidence="2">The sequence shown here is derived from an EMBL/GenBank/DDBJ whole genome shotgun (WGS) entry which is preliminary data.</text>
</comment>
<protein>
    <submittedName>
        <fullName evidence="2">Uncharacterized protein</fullName>
    </submittedName>
</protein>
<reference evidence="2 3" key="1">
    <citation type="submission" date="2020-04" db="EMBL/GenBank/DDBJ databases">
        <title>Description of novel Gluconacetobacter.</title>
        <authorList>
            <person name="Sombolestani A."/>
        </authorList>
    </citation>
    <scope>NUCLEOTIDE SEQUENCE [LARGE SCALE GENOMIC DNA]</scope>
    <source>
        <strain evidence="2 3">LMG 19747</strain>
    </source>
</reference>
<evidence type="ECO:0000313" key="3">
    <source>
        <dbReference type="Proteomes" id="UP000589085"/>
    </source>
</evidence>
<keyword evidence="1" id="KW-0812">Transmembrane</keyword>
<keyword evidence="1" id="KW-0472">Membrane</keyword>